<feature type="domain" description="Peptidase S1" evidence="3">
    <location>
        <begin position="45"/>
        <end position="279"/>
    </location>
</feature>
<accession>B0W3W0</accession>
<dbReference type="Pfam" id="PF00089">
    <property type="entry name" value="Trypsin"/>
    <property type="match status" value="1"/>
</dbReference>
<dbReference type="Gene3D" id="2.40.10.10">
    <property type="entry name" value="Trypsin-like serine proteases"/>
    <property type="match status" value="2"/>
</dbReference>
<dbReference type="eggNOG" id="KOG3627">
    <property type="taxonomic scope" value="Eukaryota"/>
</dbReference>
<keyword evidence="2" id="KW-0732">Signal</keyword>
<dbReference type="SMART" id="SM00020">
    <property type="entry name" value="Tryp_SPc"/>
    <property type="match status" value="1"/>
</dbReference>
<feature type="signal peptide" evidence="2">
    <location>
        <begin position="1"/>
        <end position="16"/>
    </location>
</feature>
<comment type="similarity">
    <text evidence="1">Belongs to the peptidase S1 family. CLIP subfamily.</text>
</comment>
<evidence type="ECO:0000313" key="4">
    <source>
        <dbReference type="EMBL" id="EDS32257.1"/>
    </source>
</evidence>
<evidence type="ECO:0000313" key="5">
    <source>
        <dbReference type="EnsemblMetazoa" id="CPIJ002126-PA"/>
    </source>
</evidence>
<protein>
    <submittedName>
        <fullName evidence="4 5">Chymotrypsin-1</fullName>
    </submittedName>
</protein>
<dbReference type="PROSITE" id="PS50240">
    <property type="entry name" value="TRYPSIN_DOM"/>
    <property type="match status" value="1"/>
</dbReference>
<dbReference type="PANTHER" id="PTHR24258">
    <property type="entry name" value="SERINE PROTEASE-RELATED"/>
    <property type="match status" value="1"/>
</dbReference>
<evidence type="ECO:0000256" key="1">
    <source>
        <dbReference type="ARBA" id="ARBA00024195"/>
    </source>
</evidence>
<dbReference type="SUPFAM" id="SSF50494">
    <property type="entry name" value="Trypsin-like serine proteases"/>
    <property type="match status" value="1"/>
</dbReference>
<dbReference type="PRINTS" id="PR00722">
    <property type="entry name" value="CHYMOTRYPSIN"/>
</dbReference>
<dbReference type="InterPro" id="IPR001314">
    <property type="entry name" value="Peptidase_S1A"/>
</dbReference>
<dbReference type="EMBL" id="DS231833">
    <property type="protein sequence ID" value="EDS32257.1"/>
    <property type="molecule type" value="Genomic_DNA"/>
</dbReference>
<gene>
    <name evidence="5" type="primary">6032869</name>
    <name evidence="4" type="ORF">CpipJ_CPIJ002126</name>
</gene>
<dbReference type="InterPro" id="IPR001254">
    <property type="entry name" value="Trypsin_dom"/>
</dbReference>
<dbReference type="OrthoDB" id="5565075at2759"/>
<dbReference type="GO" id="GO:0004252">
    <property type="term" value="F:serine-type endopeptidase activity"/>
    <property type="evidence" value="ECO:0007669"/>
    <property type="project" value="InterPro"/>
</dbReference>
<reference evidence="4" key="1">
    <citation type="submission" date="2007-03" db="EMBL/GenBank/DDBJ databases">
        <title>Annotation of Culex pipiens quinquefasciatus.</title>
        <authorList>
            <consortium name="The Broad Institute Genome Sequencing Platform"/>
            <person name="Atkinson P.W."/>
            <person name="Hemingway J."/>
            <person name="Christensen B.M."/>
            <person name="Higgs S."/>
            <person name="Kodira C."/>
            <person name="Hannick L."/>
            <person name="Megy K."/>
            <person name="O'Leary S."/>
            <person name="Pearson M."/>
            <person name="Haas B.J."/>
            <person name="Mauceli E."/>
            <person name="Wortman J.R."/>
            <person name="Lee N.H."/>
            <person name="Guigo R."/>
            <person name="Stanke M."/>
            <person name="Alvarado L."/>
            <person name="Amedeo P."/>
            <person name="Antoine C.H."/>
            <person name="Arensburger P."/>
            <person name="Bidwell S.L."/>
            <person name="Crawford M."/>
            <person name="Camaro F."/>
            <person name="Devon K."/>
            <person name="Engels R."/>
            <person name="Hammond M."/>
            <person name="Howarth C."/>
            <person name="Koehrsen M."/>
            <person name="Lawson D."/>
            <person name="Montgomery P."/>
            <person name="Nene V."/>
            <person name="Nusbaum C."/>
            <person name="Puiu D."/>
            <person name="Romero-Severson J."/>
            <person name="Severson D.W."/>
            <person name="Shumway M."/>
            <person name="Sisk P."/>
            <person name="Stolte C."/>
            <person name="Zeng Q."/>
            <person name="Eisenstadt E."/>
            <person name="Fraser-Liggett C."/>
            <person name="Strausberg R."/>
            <person name="Galagan J."/>
            <person name="Birren B."/>
            <person name="Collins F.H."/>
        </authorList>
    </citation>
    <scope>NUCLEOTIDE SEQUENCE [LARGE SCALE GENOMIC DNA]</scope>
    <source>
        <strain evidence="4">JHB</strain>
    </source>
</reference>
<dbReference type="GO" id="GO:0006508">
    <property type="term" value="P:proteolysis"/>
    <property type="evidence" value="ECO:0007669"/>
    <property type="project" value="InterPro"/>
</dbReference>
<evidence type="ECO:0000313" key="6">
    <source>
        <dbReference type="Proteomes" id="UP000002320"/>
    </source>
</evidence>
<name>B0W3W0_CULQU</name>
<evidence type="ECO:0000256" key="2">
    <source>
        <dbReference type="SAM" id="SignalP"/>
    </source>
</evidence>
<organism>
    <name type="scientific">Culex quinquefasciatus</name>
    <name type="common">Southern house mosquito</name>
    <name type="synonym">Culex pungens</name>
    <dbReference type="NCBI Taxonomy" id="7176"/>
    <lineage>
        <taxon>Eukaryota</taxon>
        <taxon>Metazoa</taxon>
        <taxon>Ecdysozoa</taxon>
        <taxon>Arthropoda</taxon>
        <taxon>Hexapoda</taxon>
        <taxon>Insecta</taxon>
        <taxon>Pterygota</taxon>
        <taxon>Neoptera</taxon>
        <taxon>Endopterygota</taxon>
        <taxon>Diptera</taxon>
        <taxon>Nematocera</taxon>
        <taxon>Culicoidea</taxon>
        <taxon>Culicidae</taxon>
        <taxon>Culicinae</taxon>
        <taxon>Culicini</taxon>
        <taxon>Culex</taxon>
        <taxon>Culex</taxon>
    </lineage>
</organism>
<dbReference type="InterPro" id="IPR009003">
    <property type="entry name" value="Peptidase_S1_PA"/>
</dbReference>
<dbReference type="CDD" id="cd00190">
    <property type="entry name" value="Tryp_SPc"/>
    <property type="match status" value="1"/>
</dbReference>
<reference evidence="5" key="2">
    <citation type="submission" date="2021-02" db="UniProtKB">
        <authorList>
            <consortium name="EnsemblMetazoa"/>
        </authorList>
    </citation>
    <scope>IDENTIFICATION</scope>
    <source>
        <strain evidence="5">JHB</strain>
    </source>
</reference>
<dbReference type="VEuPathDB" id="VectorBase:CPIJ002126"/>
<dbReference type="VEuPathDB" id="VectorBase:CQUJHB008428"/>
<sequence length="282" mass="30699">MRKVVIFIALAALAAGRLIKDTDHNWAQLPEELQPPRHPVPVSSISNRNEATPGQFPYHVALIVYIPSVGQTLRGASIISNNYILTAANGVIGAEGGRAILGAHNYMKNEPSQQSITFSPDGVTIHPEYRQTEFNSNDVATIRLNNAIIFNDRVLPIRIPTLSESRTFAGFIGTISGFGTWQNEILSFSTNPIITNANCLSQWDDRADVIQRQNICLSGNAGQSTCNTDRGGPLVIQDGNGSLLIGIMSFQPRAGCAVGMPAVYARVSHFRQWIVENSDLDN</sequence>
<dbReference type="Proteomes" id="UP000002320">
    <property type="component" value="Unassembled WGS sequence"/>
</dbReference>
<dbReference type="InParanoid" id="B0W3W0"/>
<keyword evidence="6" id="KW-1185">Reference proteome</keyword>
<dbReference type="STRING" id="7176.B0W3W0"/>
<dbReference type="PANTHER" id="PTHR24258:SF136">
    <property type="entry name" value="GH06673P-RELATED"/>
    <property type="match status" value="1"/>
</dbReference>
<feature type="chain" id="PRO_5011407389" evidence="2">
    <location>
        <begin position="17"/>
        <end position="282"/>
    </location>
</feature>
<evidence type="ECO:0000259" key="3">
    <source>
        <dbReference type="PROSITE" id="PS50240"/>
    </source>
</evidence>
<dbReference type="HOGENOM" id="CLU_006842_7_6_1"/>
<dbReference type="AlphaFoldDB" id="B0W3W0"/>
<dbReference type="InterPro" id="IPR043504">
    <property type="entry name" value="Peptidase_S1_PA_chymotrypsin"/>
</dbReference>
<dbReference type="KEGG" id="cqu:CpipJ_CPIJ002126"/>
<proteinExistence type="inferred from homology"/>
<dbReference type="EnsemblMetazoa" id="CPIJ002126-RA">
    <property type="protein sequence ID" value="CPIJ002126-PA"/>
    <property type="gene ID" value="CPIJ002126"/>
</dbReference>